<name>A0A6N8EVG9_PAEMA</name>
<feature type="domain" description="Putative zinc-ribbon" evidence="2">
    <location>
        <begin position="364"/>
        <end position="384"/>
    </location>
</feature>
<dbReference type="InterPro" id="IPR059113">
    <property type="entry name" value="Znf_ribbon"/>
</dbReference>
<dbReference type="CDD" id="cd03408">
    <property type="entry name" value="SPFH_like_u1"/>
    <property type="match status" value="1"/>
</dbReference>
<gene>
    <name evidence="4" type="ORF">GNQ08_08390</name>
</gene>
<reference evidence="4 5" key="1">
    <citation type="submission" date="2019-11" db="EMBL/GenBank/DDBJ databases">
        <title>Draft genome sequences of five Paenibacillus species of dairy origin.</title>
        <authorList>
            <person name="Olajide A.M."/>
            <person name="Chen S."/>
            <person name="Lapointe G."/>
        </authorList>
    </citation>
    <scope>NUCLEOTIDE SEQUENCE [LARGE SCALE GENOMIC DNA]</scope>
    <source>
        <strain evidence="4 5">3CT49</strain>
    </source>
</reference>
<dbReference type="PANTHER" id="PTHR37826">
    <property type="entry name" value="FLOTILLIN BAND_7_5 DOMAIN PROTEIN"/>
    <property type="match status" value="1"/>
</dbReference>
<dbReference type="PANTHER" id="PTHR37826:SF2">
    <property type="entry name" value="ZINC-RIBBON DOMAIN-CONTAINING PROTEIN"/>
    <property type="match status" value="1"/>
</dbReference>
<protein>
    <recommendedName>
        <fullName evidence="6">SPFH domain-containing protein</fullName>
    </recommendedName>
</protein>
<evidence type="ECO:0000259" key="2">
    <source>
        <dbReference type="Pfam" id="PF13248"/>
    </source>
</evidence>
<evidence type="ECO:0000256" key="1">
    <source>
        <dbReference type="SAM" id="MobiDB-lite"/>
    </source>
</evidence>
<dbReference type="RefSeq" id="WP_155619756.1">
    <property type="nucleotide sequence ID" value="NZ_WNZZ01000004.1"/>
</dbReference>
<dbReference type="EMBL" id="WNZZ01000004">
    <property type="protein sequence ID" value="MUG22431.1"/>
    <property type="molecule type" value="Genomic_DNA"/>
</dbReference>
<dbReference type="InterPro" id="IPR033880">
    <property type="entry name" value="SPFH_YdjI"/>
</dbReference>
<dbReference type="Pfam" id="PF13421">
    <property type="entry name" value="Band_7_1"/>
    <property type="match status" value="1"/>
</dbReference>
<dbReference type="AlphaFoldDB" id="A0A6N8EVG9"/>
<evidence type="ECO:0000259" key="3">
    <source>
        <dbReference type="Pfam" id="PF13421"/>
    </source>
</evidence>
<feature type="compositionally biased region" description="Pro residues" evidence="1">
    <location>
        <begin position="330"/>
        <end position="353"/>
    </location>
</feature>
<comment type="caution">
    <text evidence="4">The sequence shown here is derived from an EMBL/GenBank/DDBJ whole genome shotgun (WGS) entry which is preliminary data.</text>
</comment>
<feature type="region of interest" description="Disordered" evidence="1">
    <location>
        <begin position="279"/>
        <end position="385"/>
    </location>
</feature>
<feature type="compositionally biased region" description="Low complexity" evidence="1">
    <location>
        <begin position="279"/>
        <end position="293"/>
    </location>
</feature>
<accession>A0A6N8EVG9</accession>
<sequence length="385" mass="41757">MGFFRNQFANVVEWEEFRDDMIFWKWSNREIKKGSKLIIRSGQDAIFINNGKIEGIFKDEGEFNIESDIVPFLSTLKGFKFGFNSGMRVEVLFVNTKEFTVKWGTQNPVLIPTPQLPGGMPIRANGTFNFKVNDYVTLIDKIAGIKPSYLVEDVKLRITSVLDQLLMKWISWEGKDMFNLQANAADIARGIREDLDMQVMDDGLTITGFQVMSFNYPKEIQDMITKTASHEMIGNLSKYQQISLTDGIASGKVQGGGAAADMASMMMGMNLANEMLKNMNQKQSQSQNQNQNQAGNPSSKPAAGNHGESAAPSAAGKGLEPAAPSAQSAPPAPSAAPSAPSAPPVPSTSPAPSAPEGGKRPNFCPNCGTKNEGANFCPNCGQKLA</sequence>
<evidence type="ECO:0000313" key="5">
    <source>
        <dbReference type="Proteomes" id="UP000442469"/>
    </source>
</evidence>
<dbReference type="Pfam" id="PF13248">
    <property type="entry name" value="Zn_ribbon_3"/>
    <property type="match status" value="1"/>
</dbReference>
<evidence type="ECO:0008006" key="6">
    <source>
        <dbReference type="Google" id="ProtNLM"/>
    </source>
</evidence>
<evidence type="ECO:0000313" key="4">
    <source>
        <dbReference type="EMBL" id="MUG22431.1"/>
    </source>
</evidence>
<feature type="domain" description="SPFH" evidence="3">
    <location>
        <begin position="27"/>
        <end position="230"/>
    </location>
</feature>
<dbReference type="InterPro" id="IPR036013">
    <property type="entry name" value="Band_7/SPFH_dom_sf"/>
</dbReference>
<dbReference type="Proteomes" id="UP000442469">
    <property type="component" value="Unassembled WGS sequence"/>
</dbReference>
<dbReference type="SUPFAM" id="SSF117892">
    <property type="entry name" value="Band 7/SPFH domain"/>
    <property type="match status" value="1"/>
</dbReference>
<proteinExistence type="predicted"/>
<organism evidence="4 5">
    <name type="scientific">Paenibacillus macerans</name>
    <name type="common">Bacillus macerans</name>
    <dbReference type="NCBI Taxonomy" id="44252"/>
    <lineage>
        <taxon>Bacteria</taxon>
        <taxon>Bacillati</taxon>
        <taxon>Bacillota</taxon>
        <taxon>Bacilli</taxon>
        <taxon>Bacillales</taxon>
        <taxon>Paenibacillaceae</taxon>
        <taxon>Paenibacillus</taxon>
    </lineage>
</organism>